<dbReference type="EMBL" id="BGPR01127179">
    <property type="protein sequence ID" value="GBN36610.1"/>
    <property type="molecule type" value="Genomic_DNA"/>
</dbReference>
<comment type="caution">
    <text evidence="1">The sequence shown here is derived from an EMBL/GenBank/DDBJ whole genome shotgun (WGS) entry which is preliminary data.</text>
</comment>
<evidence type="ECO:0000313" key="2">
    <source>
        <dbReference type="Proteomes" id="UP000499080"/>
    </source>
</evidence>
<evidence type="ECO:0000313" key="1">
    <source>
        <dbReference type="EMBL" id="GBN36610.1"/>
    </source>
</evidence>
<reference evidence="1 2" key="1">
    <citation type="journal article" date="2019" name="Sci. Rep.">
        <title>Orb-weaving spider Araneus ventricosus genome elucidates the spidroin gene catalogue.</title>
        <authorList>
            <person name="Kono N."/>
            <person name="Nakamura H."/>
            <person name="Ohtoshi R."/>
            <person name="Moran D.A.P."/>
            <person name="Shinohara A."/>
            <person name="Yoshida Y."/>
            <person name="Fujiwara M."/>
            <person name="Mori M."/>
            <person name="Tomita M."/>
            <person name="Arakawa K."/>
        </authorList>
    </citation>
    <scope>NUCLEOTIDE SEQUENCE [LARGE SCALE GENOMIC DNA]</scope>
</reference>
<protein>
    <submittedName>
        <fullName evidence="1">Uncharacterized protein</fullName>
    </submittedName>
</protein>
<feature type="non-terminal residue" evidence="1">
    <location>
        <position position="1"/>
    </location>
</feature>
<proteinExistence type="predicted"/>
<dbReference type="Proteomes" id="UP000499080">
    <property type="component" value="Unassembled WGS sequence"/>
</dbReference>
<name>A0A4Y2NDC5_ARAVE</name>
<dbReference type="AlphaFoldDB" id="A0A4Y2NDC5"/>
<accession>A0A4Y2NDC5</accession>
<gene>
    <name evidence="1" type="ORF">AVEN_75166_1</name>
</gene>
<organism evidence="1 2">
    <name type="scientific">Araneus ventricosus</name>
    <name type="common">Orbweaver spider</name>
    <name type="synonym">Epeira ventricosa</name>
    <dbReference type="NCBI Taxonomy" id="182803"/>
    <lineage>
        <taxon>Eukaryota</taxon>
        <taxon>Metazoa</taxon>
        <taxon>Ecdysozoa</taxon>
        <taxon>Arthropoda</taxon>
        <taxon>Chelicerata</taxon>
        <taxon>Arachnida</taxon>
        <taxon>Araneae</taxon>
        <taxon>Araneomorphae</taxon>
        <taxon>Entelegynae</taxon>
        <taxon>Araneoidea</taxon>
        <taxon>Araneidae</taxon>
        <taxon>Araneus</taxon>
    </lineage>
</organism>
<sequence>MSLKIVTLSIDDDYNSNCETKTISLHLADKRGRGKLAFLKHRNYRAGVDLAQQRIRGFDCLQIVGFSGLGVEDR</sequence>
<keyword evidence="2" id="KW-1185">Reference proteome</keyword>